<dbReference type="EMBL" id="JAPEIS010000013">
    <property type="protein sequence ID" value="KAJ8060790.1"/>
    <property type="molecule type" value="Genomic_DNA"/>
</dbReference>
<sequence length="172" mass="19960">MPQNQYIFDVRSRGLNEARKLQIDKAKVATDFIPRYRELLPVQEFINNDELHRWTMKAQKEISIIEGCIAEKIDFTTSYRESAKGIMRDSKLAFERGQMSEKTLVELNLFKDEAIRVKEQETKEILPSLIQISGKDLVRSIFESLTDVESSGLRQHLGIFQTRLIRKLSKGV</sequence>
<name>A0A9X0ADJ3_9HELO</name>
<protein>
    <submittedName>
        <fullName evidence="1">Uncharacterized protein</fullName>
    </submittedName>
</protein>
<organism evidence="1 2">
    <name type="scientific">Sclerotinia nivalis</name>
    <dbReference type="NCBI Taxonomy" id="352851"/>
    <lineage>
        <taxon>Eukaryota</taxon>
        <taxon>Fungi</taxon>
        <taxon>Dikarya</taxon>
        <taxon>Ascomycota</taxon>
        <taxon>Pezizomycotina</taxon>
        <taxon>Leotiomycetes</taxon>
        <taxon>Helotiales</taxon>
        <taxon>Sclerotiniaceae</taxon>
        <taxon>Sclerotinia</taxon>
    </lineage>
</organism>
<dbReference type="OrthoDB" id="10546315at2759"/>
<dbReference type="AlphaFoldDB" id="A0A9X0ADJ3"/>
<evidence type="ECO:0000313" key="1">
    <source>
        <dbReference type="EMBL" id="KAJ8060790.1"/>
    </source>
</evidence>
<comment type="caution">
    <text evidence="1">The sequence shown here is derived from an EMBL/GenBank/DDBJ whole genome shotgun (WGS) entry which is preliminary data.</text>
</comment>
<dbReference type="Proteomes" id="UP001152300">
    <property type="component" value="Unassembled WGS sequence"/>
</dbReference>
<keyword evidence="2" id="KW-1185">Reference proteome</keyword>
<evidence type="ECO:0000313" key="2">
    <source>
        <dbReference type="Proteomes" id="UP001152300"/>
    </source>
</evidence>
<gene>
    <name evidence="1" type="ORF">OCU04_011091</name>
</gene>
<accession>A0A9X0ADJ3</accession>
<reference evidence="1" key="1">
    <citation type="submission" date="2022-11" db="EMBL/GenBank/DDBJ databases">
        <title>Genome Resource of Sclerotinia nivalis Strain SnTB1, a Plant Pathogen Isolated from American Ginseng.</title>
        <authorList>
            <person name="Fan S."/>
        </authorList>
    </citation>
    <scope>NUCLEOTIDE SEQUENCE</scope>
    <source>
        <strain evidence="1">SnTB1</strain>
    </source>
</reference>
<proteinExistence type="predicted"/>